<evidence type="ECO:0000313" key="3">
    <source>
        <dbReference type="Proteomes" id="UP000032522"/>
    </source>
</evidence>
<feature type="transmembrane region" description="Helical" evidence="1">
    <location>
        <begin position="65"/>
        <end position="87"/>
    </location>
</feature>
<gene>
    <name evidence="2" type="ORF">LG52_2464</name>
</gene>
<dbReference type="Proteomes" id="UP000032522">
    <property type="component" value="Unassembled WGS sequence"/>
</dbReference>
<keyword evidence="1" id="KW-1133">Transmembrane helix</keyword>
<keyword evidence="1" id="KW-0472">Membrane</keyword>
<dbReference type="AlphaFoldDB" id="A0A0D8BVK8"/>
<keyword evidence="1" id="KW-0812">Transmembrane</keyword>
<protein>
    <submittedName>
        <fullName evidence="2">Uncharacterized protein</fullName>
    </submittedName>
</protein>
<evidence type="ECO:0000313" key="2">
    <source>
        <dbReference type="EMBL" id="KJE28201.1"/>
    </source>
</evidence>
<proteinExistence type="predicted"/>
<evidence type="ECO:0000256" key="1">
    <source>
        <dbReference type="SAM" id="Phobius"/>
    </source>
</evidence>
<accession>A0A0D8BVK8</accession>
<comment type="caution">
    <text evidence="2">The sequence shown here is derived from an EMBL/GenBank/DDBJ whole genome shotgun (WGS) entry which is preliminary data.</text>
</comment>
<organism evidence="2 3">
    <name type="scientific">Geobacillus kaustophilus</name>
    <dbReference type="NCBI Taxonomy" id="1462"/>
    <lineage>
        <taxon>Bacteria</taxon>
        <taxon>Bacillati</taxon>
        <taxon>Bacillota</taxon>
        <taxon>Bacilli</taxon>
        <taxon>Bacillales</taxon>
        <taxon>Anoxybacillaceae</taxon>
        <taxon>Geobacillus</taxon>
        <taxon>Geobacillus thermoleovorans group</taxon>
    </lineage>
</organism>
<name>A0A0D8BVK8_GEOKU</name>
<dbReference type="EMBL" id="JYBP01000003">
    <property type="protein sequence ID" value="KJE28201.1"/>
    <property type="molecule type" value="Genomic_DNA"/>
</dbReference>
<sequence length="88" mass="10546">MTPTVFEVSIVEQHFYFSDRWHKNHAEAKNESGVRNDTSFLFNLFSLILPLTNHLNLCQMIRFRHYIFSITPVLFDQVLLFSAHWLFQ</sequence>
<reference evidence="2 3" key="1">
    <citation type="submission" date="2015-01" db="EMBL/GenBank/DDBJ databases">
        <authorList>
            <person name="Filippidou S."/>
            <person name="Jeanneret N."/>
            <person name="Russel-Delif L."/>
            <person name="Junier T."/>
            <person name="Wunderlin T."/>
            <person name="Molina V."/>
            <person name="Johnson S.L."/>
            <person name="Davenport K.W."/>
            <person name="Chain P.S."/>
            <person name="Dorador C."/>
            <person name="Junier P."/>
        </authorList>
    </citation>
    <scope>NUCLEOTIDE SEQUENCE [LARGE SCALE GENOMIC DNA]</scope>
    <source>
        <strain evidence="2 3">Et7/4</strain>
    </source>
</reference>